<accession>A0A0C9VXM9</accession>
<evidence type="ECO:0000256" key="1">
    <source>
        <dbReference type="SAM" id="Coils"/>
    </source>
</evidence>
<proteinExistence type="predicted"/>
<feature type="region of interest" description="Disordered" evidence="2">
    <location>
        <begin position="1"/>
        <end position="44"/>
    </location>
</feature>
<evidence type="ECO:0000313" key="4">
    <source>
        <dbReference type="Proteomes" id="UP000054279"/>
    </source>
</evidence>
<sequence length="218" mass="24742">MPVSLTQVRLRKNLDDVGSSSDSDKENQPVASTSGKRASEHVREVRNLKRKLQRRDSMTQELKNEIVQVETHLEASFSQVGEVQAGNRHEQQIINLKQKNESMRKKIARFPEWISHAVEKTMEKASQCNVSHKGVVRDEMRDAVRDLISMGVSRNKLYGVIQRVLRLGGIQLQGGLSKRSISRIELEGMVGDEIQLVEAINSAQGKLILLYFAFILFY</sequence>
<dbReference type="HOGENOM" id="CLU_1267605_0_0_1"/>
<evidence type="ECO:0000256" key="2">
    <source>
        <dbReference type="SAM" id="MobiDB-lite"/>
    </source>
</evidence>
<organism evidence="3 4">
    <name type="scientific">Sphaerobolus stellatus (strain SS14)</name>
    <dbReference type="NCBI Taxonomy" id="990650"/>
    <lineage>
        <taxon>Eukaryota</taxon>
        <taxon>Fungi</taxon>
        <taxon>Dikarya</taxon>
        <taxon>Basidiomycota</taxon>
        <taxon>Agaricomycotina</taxon>
        <taxon>Agaricomycetes</taxon>
        <taxon>Phallomycetidae</taxon>
        <taxon>Geastrales</taxon>
        <taxon>Sphaerobolaceae</taxon>
        <taxon>Sphaerobolus</taxon>
    </lineage>
</organism>
<dbReference type="OrthoDB" id="3064317at2759"/>
<keyword evidence="4" id="KW-1185">Reference proteome</keyword>
<gene>
    <name evidence="3" type="ORF">M422DRAFT_47756</name>
</gene>
<dbReference type="Proteomes" id="UP000054279">
    <property type="component" value="Unassembled WGS sequence"/>
</dbReference>
<dbReference type="AlphaFoldDB" id="A0A0C9VXM9"/>
<reference evidence="3 4" key="1">
    <citation type="submission" date="2014-06" db="EMBL/GenBank/DDBJ databases">
        <title>Evolutionary Origins and Diversification of the Mycorrhizal Mutualists.</title>
        <authorList>
            <consortium name="DOE Joint Genome Institute"/>
            <consortium name="Mycorrhizal Genomics Consortium"/>
            <person name="Kohler A."/>
            <person name="Kuo A."/>
            <person name="Nagy L.G."/>
            <person name="Floudas D."/>
            <person name="Copeland A."/>
            <person name="Barry K.W."/>
            <person name="Cichocki N."/>
            <person name="Veneault-Fourrey C."/>
            <person name="LaButti K."/>
            <person name="Lindquist E.A."/>
            <person name="Lipzen A."/>
            <person name="Lundell T."/>
            <person name="Morin E."/>
            <person name="Murat C."/>
            <person name="Riley R."/>
            <person name="Ohm R."/>
            <person name="Sun H."/>
            <person name="Tunlid A."/>
            <person name="Henrissat B."/>
            <person name="Grigoriev I.V."/>
            <person name="Hibbett D.S."/>
            <person name="Martin F."/>
        </authorList>
    </citation>
    <scope>NUCLEOTIDE SEQUENCE [LARGE SCALE GENOMIC DNA]</scope>
    <source>
        <strain evidence="3 4">SS14</strain>
    </source>
</reference>
<keyword evidence="1" id="KW-0175">Coiled coil</keyword>
<name>A0A0C9VXM9_SPHS4</name>
<dbReference type="EMBL" id="KN837121">
    <property type="protein sequence ID" value="KIJ43665.1"/>
    <property type="molecule type" value="Genomic_DNA"/>
</dbReference>
<evidence type="ECO:0000313" key="3">
    <source>
        <dbReference type="EMBL" id="KIJ43665.1"/>
    </source>
</evidence>
<protein>
    <submittedName>
        <fullName evidence="3">Uncharacterized protein</fullName>
    </submittedName>
</protein>
<feature type="coiled-coil region" evidence="1">
    <location>
        <begin position="45"/>
        <end position="106"/>
    </location>
</feature>